<dbReference type="PANTHER" id="PTHR44591:SF3">
    <property type="entry name" value="RESPONSE REGULATORY DOMAIN-CONTAINING PROTEIN"/>
    <property type="match status" value="1"/>
</dbReference>
<name>A0A3L9ZTH2_9FLAO</name>
<dbReference type="SUPFAM" id="SSF52172">
    <property type="entry name" value="CheY-like"/>
    <property type="match status" value="1"/>
</dbReference>
<dbReference type="InterPro" id="IPR050595">
    <property type="entry name" value="Bact_response_regulator"/>
</dbReference>
<comment type="caution">
    <text evidence="4">The sequence shown here is derived from an EMBL/GenBank/DDBJ whole genome shotgun (WGS) entry which is preliminary data.</text>
</comment>
<dbReference type="CDD" id="cd17574">
    <property type="entry name" value="REC_OmpR"/>
    <property type="match status" value="1"/>
</dbReference>
<dbReference type="EMBL" id="REFH01000009">
    <property type="protein sequence ID" value="RMA76241.1"/>
    <property type="molecule type" value="Genomic_DNA"/>
</dbReference>
<accession>A0A3L9ZTH2</accession>
<evidence type="ECO:0000256" key="1">
    <source>
        <dbReference type="ARBA" id="ARBA00022553"/>
    </source>
</evidence>
<dbReference type="AlphaFoldDB" id="A0A3L9ZTH2"/>
<feature type="domain" description="Response regulatory" evidence="3">
    <location>
        <begin position="52"/>
        <end position="167"/>
    </location>
</feature>
<organism evidence="4 5">
    <name type="scientific">Flavobacterium weaverense</name>
    <dbReference type="NCBI Taxonomy" id="271156"/>
    <lineage>
        <taxon>Bacteria</taxon>
        <taxon>Pseudomonadati</taxon>
        <taxon>Bacteroidota</taxon>
        <taxon>Flavobacteriia</taxon>
        <taxon>Flavobacteriales</taxon>
        <taxon>Flavobacteriaceae</taxon>
        <taxon>Flavobacterium</taxon>
    </lineage>
</organism>
<dbReference type="GO" id="GO:0000160">
    <property type="term" value="P:phosphorelay signal transduction system"/>
    <property type="evidence" value="ECO:0007669"/>
    <property type="project" value="InterPro"/>
</dbReference>
<reference evidence="4 5" key="1">
    <citation type="submission" date="2018-10" db="EMBL/GenBank/DDBJ databases">
        <title>Genomic Encyclopedia of Archaeal and Bacterial Type Strains, Phase II (KMG-II): from individual species to whole genera.</title>
        <authorList>
            <person name="Goeker M."/>
        </authorList>
    </citation>
    <scope>NUCLEOTIDE SEQUENCE [LARGE SCALE GENOMIC DNA]</scope>
    <source>
        <strain evidence="4 5">DSM 19727</strain>
    </source>
</reference>
<evidence type="ECO:0000259" key="3">
    <source>
        <dbReference type="PROSITE" id="PS50110"/>
    </source>
</evidence>
<feature type="modified residue" description="4-aspartylphosphate" evidence="2">
    <location>
        <position position="101"/>
    </location>
</feature>
<sequence length="168" mass="19238">MNTFKNKFRNRKLSSIKENMKENQQYYELDAPKRAQNNSINNNQTDKSATKKVVLAEDNSLLLLLLKFRLQKEGYEILTATNGKEALELIQEHKPELVLTDIMMPFVSGLEIISHVRNKLKLETPIIIFSAAGQEEIVIKAFDLGATDFMSKPISPNELIIRVKKLLH</sequence>
<dbReference type="RefSeq" id="WP_317126965.1">
    <property type="nucleotide sequence ID" value="NZ_CBCSGA010000009.1"/>
</dbReference>
<evidence type="ECO:0000313" key="5">
    <source>
        <dbReference type="Proteomes" id="UP000280368"/>
    </source>
</evidence>
<gene>
    <name evidence="4" type="ORF">BC961_1968</name>
</gene>
<evidence type="ECO:0000256" key="2">
    <source>
        <dbReference type="PROSITE-ProRule" id="PRU00169"/>
    </source>
</evidence>
<evidence type="ECO:0000313" key="4">
    <source>
        <dbReference type="EMBL" id="RMA76241.1"/>
    </source>
</evidence>
<dbReference type="InterPro" id="IPR001789">
    <property type="entry name" value="Sig_transdc_resp-reg_receiver"/>
</dbReference>
<dbReference type="PROSITE" id="PS50110">
    <property type="entry name" value="RESPONSE_REGULATORY"/>
    <property type="match status" value="1"/>
</dbReference>
<dbReference type="PANTHER" id="PTHR44591">
    <property type="entry name" value="STRESS RESPONSE REGULATOR PROTEIN 1"/>
    <property type="match status" value="1"/>
</dbReference>
<dbReference type="Proteomes" id="UP000280368">
    <property type="component" value="Unassembled WGS sequence"/>
</dbReference>
<dbReference type="InterPro" id="IPR011006">
    <property type="entry name" value="CheY-like_superfamily"/>
</dbReference>
<keyword evidence="1 2" id="KW-0597">Phosphoprotein</keyword>
<keyword evidence="5" id="KW-1185">Reference proteome</keyword>
<dbReference type="Gene3D" id="3.40.50.2300">
    <property type="match status" value="1"/>
</dbReference>
<proteinExistence type="predicted"/>
<dbReference type="Pfam" id="PF00072">
    <property type="entry name" value="Response_reg"/>
    <property type="match status" value="1"/>
</dbReference>
<protein>
    <submittedName>
        <fullName evidence="4">Response regulator receiver domain-containing protein</fullName>
    </submittedName>
</protein>
<dbReference type="SMART" id="SM00448">
    <property type="entry name" value="REC"/>
    <property type="match status" value="1"/>
</dbReference>